<evidence type="ECO:0000256" key="1">
    <source>
        <dbReference type="SAM" id="MobiDB-lite"/>
    </source>
</evidence>
<organism evidence="2">
    <name type="scientific">uncultured Rubellimicrobium sp</name>
    <dbReference type="NCBI Taxonomy" id="543078"/>
    <lineage>
        <taxon>Bacteria</taxon>
        <taxon>Pseudomonadati</taxon>
        <taxon>Pseudomonadota</taxon>
        <taxon>Alphaproteobacteria</taxon>
        <taxon>Rhodobacterales</taxon>
        <taxon>Roseobacteraceae</taxon>
        <taxon>Rubellimicrobium</taxon>
        <taxon>environmental samples</taxon>
    </lineage>
</organism>
<reference evidence="2" key="1">
    <citation type="submission" date="2020-02" db="EMBL/GenBank/DDBJ databases">
        <authorList>
            <person name="Meier V. D."/>
        </authorList>
    </citation>
    <scope>NUCLEOTIDE SEQUENCE</scope>
    <source>
        <strain evidence="2">AVDCRST_MAG15</strain>
    </source>
</reference>
<proteinExistence type="predicted"/>
<evidence type="ECO:0000313" key="2">
    <source>
        <dbReference type="EMBL" id="CAA9407820.1"/>
    </source>
</evidence>
<feature type="non-terminal residue" evidence="2">
    <location>
        <position position="1"/>
    </location>
</feature>
<dbReference type="EMBL" id="CADCUU010000199">
    <property type="protein sequence ID" value="CAA9407820.1"/>
    <property type="molecule type" value="Genomic_DNA"/>
</dbReference>
<name>A0A6J4PEH1_9RHOB</name>
<dbReference type="AlphaFoldDB" id="A0A6J4PEH1"/>
<gene>
    <name evidence="2" type="ORF">AVDCRST_MAG15-1416</name>
</gene>
<feature type="non-terminal residue" evidence="2">
    <location>
        <position position="112"/>
    </location>
</feature>
<protein>
    <submittedName>
        <fullName evidence="2">Uncharacterized protein</fullName>
    </submittedName>
</protein>
<accession>A0A6J4PEH1</accession>
<sequence length="112" mass="11736">EPYQHHAVQGHLGCQGQRRYPGRDTARKGVARRGAGGGHLCPARGRGHGAVRAVAHADHLPVQGSGELLFLCGAGWDDQGRRLVLRGAQGRCGRHCGPPRLLPEQGDGGAGL</sequence>
<feature type="region of interest" description="Disordered" evidence="1">
    <location>
        <begin position="1"/>
        <end position="43"/>
    </location>
</feature>